<name>A0A193FJG1_9BORD</name>
<dbReference type="KEGG" id="bbro:BAU06_14360"/>
<dbReference type="CDD" id="cd01355">
    <property type="entry name" value="AcnX"/>
    <property type="match status" value="1"/>
</dbReference>
<dbReference type="Pfam" id="PF04412">
    <property type="entry name" value="AcnX"/>
    <property type="match status" value="2"/>
</dbReference>
<feature type="domain" description="Phosphomevalonate dehydratase large subunit-like" evidence="3">
    <location>
        <begin position="307"/>
        <end position="445"/>
    </location>
</feature>
<evidence type="ECO:0000313" key="4">
    <source>
        <dbReference type="EMBL" id="ANN67321.1"/>
    </source>
</evidence>
<dbReference type="EMBL" id="CP016171">
    <property type="protein sequence ID" value="ANN72411.1"/>
    <property type="molecule type" value="Genomic_DNA"/>
</dbReference>
<organism evidence="5 7">
    <name type="scientific">Bordetella bronchialis</name>
    <dbReference type="NCBI Taxonomy" id="463025"/>
    <lineage>
        <taxon>Bacteria</taxon>
        <taxon>Pseudomonadati</taxon>
        <taxon>Pseudomonadota</taxon>
        <taxon>Betaproteobacteria</taxon>
        <taxon>Burkholderiales</taxon>
        <taxon>Alcaligenaceae</taxon>
        <taxon>Bordetella</taxon>
    </lineage>
</organism>
<accession>A0A193FJG1</accession>
<feature type="domain" description="Phosphomevalonate dehydratase large subunit-like" evidence="3">
    <location>
        <begin position="3"/>
        <end position="267"/>
    </location>
</feature>
<dbReference type="Proteomes" id="UP000091897">
    <property type="component" value="Chromosome"/>
</dbReference>
<protein>
    <submittedName>
        <fullName evidence="5">Aconitase subunit 1</fullName>
    </submittedName>
</protein>
<evidence type="ECO:0000256" key="2">
    <source>
        <dbReference type="ARBA" id="ARBA00023239"/>
    </source>
</evidence>
<dbReference type="AlphaFoldDB" id="A0A193FJG1"/>
<dbReference type="STRING" id="463025.BAU08_14595"/>
<keyword evidence="1" id="KW-0408">Iron</keyword>
<sequence length="457" mass="48038">MIALSDYDQALLGGDQGPAAALAMRVLLRSAAVMGADSLIDIESAHIDGCLYHGQASLDFVEKLVQGGGKVVVPTTLNVGSMDLIHPELFRGDDALRNAGTRLMQAHIELGCESSFTCAPYQLKHRPRLGQQIAWAESNAIVFANSVLGARTNRYGDFMDLCAALTGRAPRCGLHLPRNRRAGVVFALDDDFPRDPGSRDIWYAALGLLIGQRAGGAIPAITGLPADTTEDELKALGAAAASSGAIALFHAVGITPEAPTLQAALNGVAPSGLDAADESGPDTRTPGVSLQRFSTAGVATPGVPVKDAEAPTIRVGLAALRAVRASLNQAAPGATLAAVSVGTPHFSLAECAALERLLAQADQRLAVDFYVNTSRYILWELEASGQAERLRHAGVQFVTDTCTYITPIMRQTRGLVMTNSGKWAHYAPANIGVQVAYGSLRECVRSAVQGKVCFDES</sequence>
<evidence type="ECO:0000313" key="7">
    <source>
        <dbReference type="Proteomes" id="UP000092213"/>
    </source>
</evidence>
<dbReference type="OrthoDB" id="1550274at2"/>
<dbReference type="PANTHER" id="PTHR36577">
    <property type="entry name" value="DUF521 DOMAIN PROTEIN (AFU_ORTHOLOGUE AFUA_6G00490)"/>
    <property type="match status" value="1"/>
</dbReference>
<proteinExistence type="predicted"/>
<keyword evidence="6" id="KW-1185">Reference proteome</keyword>
<reference evidence="6 7" key="1">
    <citation type="submission" date="2016-06" db="EMBL/GenBank/DDBJ databases">
        <title>Complete genome sequences of Bordetella bronchialis and Bordetella flabilis.</title>
        <authorList>
            <person name="LiPuma J.J."/>
            <person name="Spilker T."/>
        </authorList>
    </citation>
    <scope>NUCLEOTIDE SEQUENCE [LARGE SCALE GENOMIC DNA]</scope>
    <source>
        <strain evidence="5 7">AU17976</strain>
        <strain evidence="4 6">AU3182</strain>
    </source>
</reference>
<keyword evidence="2" id="KW-0456">Lyase</keyword>
<evidence type="ECO:0000259" key="3">
    <source>
        <dbReference type="Pfam" id="PF04412"/>
    </source>
</evidence>
<dbReference type="InterPro" id="IPR007506">
    <property type="entry name" value="PMDh-L-like_dom"/>
</dbReference>
<dbReference type="EMBL" id="CP016170">
    <property type="protein sequence ID" value="ANN67321.1"/>
    <property type="molecule type" value="Genomic_DNA"/>
</dbReference>
<evidence type="ECO:0000313" key="5">
    <source>
        <dbReference type="EMBL" id="ANN72411.1"/>
    </source>
</evidence>
<dbReference type="PANTHER" id="PTHR36577:SF3">
    <property type="entry name" value="DUF521 DOMAIN PROTEIN (AFU_ORTHOLOGUE AFUA_6G00490)"/>
    <property type="match status" value="1"/>
</dbReference>
<evidence type="ECO:0000313" key="6">
    <source>
        <dbReference type="Proteomes" id="UP000091897"/>
    </source>
</evidence>
<evidence type="ECO:0000256" key="1">
    <source>
        <dbReference type="ARBA" id="ARBA00023004"/>
    </source>
</evidence>
<gene>
    <name evidence="4" type="ORF">BAU06_14360</name>
    <name evidence="5" type="ORF">BAU08_14595</name>
</gene>
<dbReference type="GO" id="GO:0016829">
    <property type="term" value="F:lyase activity"/>
    <property type="evidence" value="ECO:0007669"/>
    <property type="project" value="UniProtKB-KW"/>
</dbReference>
<dbReference type="Proteomes" id="UP000092213">
    <property type="component" value="Chromosome"/>
</dbReference>
<dbReference type="RefSeq" id="WP_066350315.1">
    <property type="nucleotide sequence ID" value="NZ_CBCSFJ010000006.1"/>
</dbReference>